<dbReference type="Proteomes" id="UP000005638">
    <property type="component" value="Chromosome"/>
</dbReference>
<sequence length="143" mass="17067">MLLTFTKPNFEGLIKENIKQHTIRADKNNRWKVGNTIQFWNGNPRNVHAKNKPHQFGTGVCSRIEKIEFHWWKPENKELYPNDFDDIENERYCDVYINGEVLMTEVVEALAINDGFENSLEFFKFFNEDFVGKIIFWKDCVWS</sequence>
<accession>G8X9G7</accession>
<name>G8X9G7_FLACA</name>
<dbReference type="eggNOG" id="ENOG5033422">
    <property type="taxonomic scope" value="Bacteria"/>
</dbReference>
<dbReference type="KEGG" id="fco:FCOL_05445"/>
<gene>
    <name evidence="1" type="ordered locus">FCOL_05445</name>
</gene>
<keyword evidence="2" id="KW-1185">Reference proteome</keyword>
<proteinExistence type="predicted"/>
<evidence type="ECO:0000313" key="1">
    <source>
        <dbReference type="EMBL" id="AEW85914.1"/>
    </source>
</evidence>
<dbReference type="EMBL" id="CP003222">
    <property type="protein sequence ID" value="AEW85914.1"/>
    <property type="molecule type" value="Genomic_DNA"/>
</dbReference>
<evidence type="ECO:0000313" key="2">
    <source>
        <dbReference type="Proteomes" id="UP000005638"/>
    </source>
</evidence>
<protein>
    <submittedName>
        <fullName evidence="1">Uncharacterized protein</fullName>
    </submittedName>
</protein>
<dbReference type="RefSeq" id="WP_014165193.1">
    <property type="nucleotide sequence ID" value="NC_016510.2"/>
</dbReference>
<organism evidence="1 2">
    <name type="scientific">Flavobacterium columnare (strain ATCC 49512 / CIP 103533 / TG 44/87)</name>
    <dbReference type="NCBI Taxonomy" id="1041826"/>
    <lineage>
        <taxon>Bacteria</taxon>
        <taxon>Pseudomonadati</taxon>
        <taxon>Bacteroidota</taxon>
        <taxon>Flavobacteriia</taxon>
        <taxon>Flavobacteriales</taxon>
        <taxon>Flavobacteriaceae</taxon>
        <taxon>Flavobacterium</taxon>
    </lineage>
</organism>
<dbReference type="AlphaFoldDB" id="G8X9G7"/>
<reference evidence="1 2" key="1">
    <citation type="journal article" date="2012" name="J. Bacteriol.">
        <title>Genome Sequence of the Fish Pathogen Flavobacterium columnare ATCC 49512.</title>
        <authorList>
            <person name="Tekedar H.C."/>
            <person name="Karsi A."/>
            <person name="Gillaspy A.F."/>
            <person name="Dyer D.W."/>
            <person name="Benton N.R."/>
            <person name="Zaitshik J."/>
            <person name="Vamenta S."/>
            <person name="Banes M.M."/>
            <person name="Gulsoy N."/>
            <person name="Aboko-Cole M."/>
            <person name="Waldbieser G.C."/>
            <person name="Lawrence M.L."/>
        </authorList>
    </citation>
    <scope>NUCLEOTIDE SEQUENCE [LARGE SCALE GENOMIC DNA]</scope>
    <source>
        <strain evidence="2">ATCC 49512 / CIP 103533 / TG 44/87</strain>
    </source>
</reference>
<dbReference type="STRING" id="1041826.FCOL_05445"/>
<dbReference type="HOGENOM" id="CLU_149976_0_0_10"/>